<dbReference type="HOGENOM" id="CLU_3250304_0_0_3"/>
<protein>
    <submittedName>
        <fullName evidence="1">Uncharacterized protein</fullName>
    </submittedName>
</protein>
<name>K9P9F0_CYAGP</name>
<dbReference type="Proteomes" id="UP000010388">
    <property type="component" value="Chromosome"/>
</dbReference>
<evidence type="ECO:0000313" key="1">
    <source>
        <dbReference type="EMBL" id="AFY29755.1"/>
    </source>
</evidence>
<organism evidence="1 2">
    <name type="scientific">Cyanobium gracile (strain ATCC 27147 / PCC 6307)</name>
    <dbReference type="NCBI Taxonomy" id="292564"/>
    <lineage>
        <taxon>Bacteria</taxon>
        <taxon>Bacillati</taxon>
        <taxon>Cyanobacteriota</taxon>
        <taxon>Cyanophyceae</taxon>
        <taxon>Synechococcales</taxon>
        <taxon>Prochlorococcaceae</taxon>
        <taxon>Cyanobium</taxon>
    </lineage>
</organism>
<evidence type="ECO:0000313" key="2">
    <source>
        <dbReference type="Proteomes" id="UP000010388"/>
    </source>
</evidence>
<dbReference type="AlphaFoldDB" id="K9P9F0"/>
<dbReference type="STRING" id="292564.Cyagr_2662"/>
<proteinExistence type="predicted"/>
<sequence length="42" mass="4436">MIPMGFVITSRLFCRAGRLALLAASLALVVEALELALAHPLS</sequence>
<accession>K9P9F0</accession>
<reference evidence="2" key="1">
    <citation type="journal article" date="2013" name="Proc. Natl. Acad. Sci. U.S.A.">
        <title>Improving the coverage of the cyanobacterial phylum using diversity-driven genome sequencing.</title>
        <authorList>
            <person name="Shih P.M."/>
            <person name="Wu D."/>
            <person name="Latifi A."/>
            <person name="Axen S.D."/>
            <person name="Fewer D.P."/>
            <person name="Talla E."/>
            <person name="Calteau A."/>
            <person name="Cai F."/>
            <person name="Tandeau de Marsac N."/>
            <person name="Rippka R."/>
            <person name="Herdman M."/>
            <person name="Sivonen K."/>
            <person name="Coursin T."/>
            <person name="Laurent T."/>
            <person name="Goodwin L."/>
            <person name="Nolan M."/>
            <person name="Davenport K.W."/>
            <person name="Han C.S."/>
            <person name="Rubin E.M."/>
            <person name="Eisen J.A."/>
            <person name="Woyke T."/>
            <person name="Gugger M."/>
            <person name="Kerfeld C.A."/>
        </authorList>
    </citation>
    <scope>NUCLEOTIDE SEQUENCE [LARGE SCALE GENOMIC DNA]</scope>
    <source>
        <strain evidence="2">ATCC 27147 / PCC 6307</strain>
    </source>
</reference>
<dbReference type="EMBL" id="CP003495">
    <property type="protein sequence ID" value="AFY29755.1"/>
    <property type="molecule type" value="Genomic_DNA"/>
</dbReference>
<dbReference type="KEGG" id="cgc:Cyagr_2662"/>
<gene>
    <name evidence="1" type="ordered locus">Cyagr_2662</name>
</gene>